<dbReference type="HOGENOM" id="CLU_2018976_0_0_1"/>
<proteinExistence type="predicted"/>
<protein>
    <submittedName>
        <fullName evidence="2">Uncharacterized protein</fullName>
    </submittedName>
</protein>
<dbReference type="OMA" id="WEHAEGM"/>
<dbReference type="AlphaFoldDB" id="A0A0E0L2J5"/>
<feature type="compositionally biased region" description="Basic and acidic residues" evidence="1">
    <location>
        <begin position="15"/>
        <end position="27"/>
    </location>
</feature>
<keyword evidence="3" id="KW-1185">Reference proteome</keyword>
<evidence type="ECO:0000313" key="2">
    <source>
        <dbReference type="EnsemblPlants" id="OPUNC05G14570.1"/>
    </source>
</evidence>
<dbReference type="EnsemblPlants" id="OPUNC05G14570.1">
    <property type="protein sequence ID" value="OPUNC05G14570.1"/>
    <property type="gene ID" value="OPUNC05G14570"/>
</dbReference>
<organism evidence="2">
    <name type="scientific">Oryza punctata</name>
    <name type="common">Red rice</name>
    <dbReference type="NCBI Taxonomy" id="4537"/>
    <lineage>
        <taxon>Eukaryota</taxon>
        <taxon>Viridiplantae</taxon>
        <taxon>Streptophyta</taxon>
        <taxon>Embryophyta</taxon>
        <taxon>Tracheophyta</taxon>
        <taxon>Spermatophyta</taxon>
        <taxon>Magnoliopsida</taxon>
        <taxon>Liliopsida</taxon>
        <taxon>Poales</taxon>
        <taxon>Poaceae</taxon>
        <taxon>BOP clade</taxon>
        <taxon>Oryzoideae</taxon>
        <taxon>Oryzeae</taxon>
        <taxon>Oryzinae</taxon>
        <taxon>Oryza</taxon>
    </lineage>
</organism>
<dbReference type="Gramene" id="OPUNC05G14570.1">
    <property type="protein sequence ID" value="OPUNC05G14570.1"/>
    <property type="gene ID" value="OPUNC05G14570"/>
</dbReference>
<reference evidence="2" key="1">
    <citation type="submission" date="2015-04" db="UniProtKB">
        <authorList>
            <consortium name="EnsemblPlants"/>
        </authorList>
    </citation>
    <scope>IDENTIFICATION</scope>
</reference>
<feature type="region of interest" description="Disordered" evidence="1">
    <location>
        <begin position="1"/>
        <end position="44"/>
    </location>
</feature>
<dbReference type="STRING" id="4537.A0A0E0L2J5"/>
<dbReference type="Proteomes" id="UP000026962">
    <property type="component" value="Chromosome 5"/>
</dbReference>
<evidence type="ECO:0000313" key="3">
    <source>
        <dbReference type="Proteomes" id="UP000026962"/>
    </source>
</evidence>
<name>A0A0E0L2J5_ORYPU</name>
<reference evidence="2" key="2">
    <citation type="submission" date="2018-05" db="EMBL/GenBank/DDBJ databases">
        <title>OpunRS2 (Oryza punctata Reference Sequence Version 2).</title>
        <authorList>
            <person name="Zhang J."/>
            <person name="Kudrna D."/>
            <person name="Lee S."/>
            <person name="Talag J."/>
            <person name="Welchert J."/>
            <person name="Wing R.A."/>
        </authorList>
    </citation>
    <scope>NUCLEOTIDE SEQUENCE [LARGE SCALE GENOMIC DNA]</scope>
</reference>
<evidence type="ECO:0000256" key="1">
    <source>
        <dbReference type="SAM" id="MobiDB-lite"/>
    </source>
</evidence>
<sequence>MEFDDSSSRQSGEPLWEHAEGMERSVDYSDGLPPTSKAMFQSNKRKSKAVDEDLHMKLRTRLDAEIARMFYSSRLSFKVVRNPFYKSAFSSATSMHGFVAEEEDEHQDDWTSLATQMFYSTGV</sequence>
<accession>A0A0E0L2J5</accession>